<sequence>MPLGDESERWKWENAVAGAGAGFATVAALHPLDVVRTRFQGVTDGRASHLPLYNNTAHALYSIARTEGVRGLYAGFFPAVFGSTVSWGLYFFFYSRAKSMYLRGNDEHLTPLYHLVSAAEAGAMVSAVIAILKLSGFFVYQSYLACKNTTAAPNSLPWLSDLFRIFRSDALRTILKEEGWQALYKGIGPSLLLVWTSVLAVTHGAIQFTVYEELRRLVTHTKGKGAKTNAMGGDESLSSFDYAALGASSKIVAILFTYPYQASCSRFVIRSRLQTHYCLLTRRCRFEGLRGFYRGLTSNLLKNIPASSITFVVYENVLRILRLSGGEN</sequence>
<dbReference type="GO" id="GO:0055085">
    <property type="term" value="P:transmembrane transport"/>
    <property type="evidence" value="ECO:0007669"/>
    <property type="project" value="InterPro"/>
</dbReference>
<organism evidence="11 12">
    <name type="scientific">Zingiber officinale</name>
    <name type="common">Ginger</name>
    <name type="synonym">Amomum zingiber</name>
    <dbReference type="NCBI Taxonomy" id="94328"/>
    <lineage>
        <taxon>Eukaryota</taxon>
        <taxon>Viridiplantae</taxon>
        <taxon>Streptophyta</taxon>
        <taxon>Embryophyta</taxon>
        <taxon>Tracheophyta</taxon>
        <taxon>Spermatophyta</taxon>
        <taxon>Magnoliopsida</taxon>
        <taxon>Liliopsida</taxon>
        <taxon>Zingiberales</taxon>
        <taxon>Zingiberaceae</taxon>
        <taxon>Zingiber</taxon>
    </lineage>
</organism>
<dbReference type="PROSITE" id="PS50920">
    <property type="entry name" value="SOLCAR"/>
    <property type="match status" value="3"/>
</dbReference>
<comment type="subcellular location">
    <subcellularLocation>
        <location evidence="1">Membrane</location>
        <topology evidence="1">Multi-pass membrane protein</topology>
    </subcellularLocation>
</comment>
<feature type="repeat" description="Solcar" evidence="8">
    <location>
        <begin position="237"/>
        <end position="320"/>
    </location>
</feature>
<feature type="repeat" description="Solcar" evidence="8">
    <location>
        <begin position="109"/>
        <end position="217"/>
    </location>
</feature>
<keyword evidence="7 8" id="KW-0472">Membrane</keyword>
<dbReference type="AlphaFoldDB" id="A0A8J5LMY0"/>
<dbReference type="SUPFAM" id="SSF103506">
    <property type="entry name" value="Mitochondrial carrier"/>
    <property type="match status" value="1"/>
</dbReference>
<protein>
    <recommendedName>
        <fullName evidence="13">Folate transporter 1, chloroplastic</fullName>
    </recommendedName>
</protein>
<dbReference type="Pfam" id="PF00153">
    <property type="entry name" value="Mito_carr"/>
    <property type="match status" value="3"/>
</dbReference>
<evidence type="ECO:0000256" key="3">
    <source>
        <dbReference type="ARBA" id="ARBA00022448"/>
    </source>
</evidence>
<gene>
    <name evidence="11" type="ORF">ZIOFF_022706</name>
</gene>
<evidence type="ECO:0000256" key="10">
    <source>
        <dbReference type="SAM" id="Phobius"/>
    </source>
</evidence>
<keyword evidence="12" id="KW-1185">Reference proteome</keyword>
<keyword evidence="6 10" id="KW-1133">Transmembrane helix</keyword>
<evidence type="ECO:0000256" key="9">
    <source>
        <dbReference type="RuleBase" id="RU000488"/>
    </source>
</evidence>
<name>A0A8J5LMY0_ZINOF</name>
<keyword evidence="5" id="KW-0677">Repeat</keyword>
<accession>A0A8J5LMY0</accession>
<dbReference type="GO" id="GO:0006862">
    <property type="term" value="P:nucleotide transport"/>
    <property type="evidence" value="ECO:0007669"/>
    <property type="project" value="InterPro"/>
</dbReference>
<feature type="repeat" description="Solcar" evidence="8">
    <location>
        <begin position="9"/>
        <end position="100"/>
    </location>
</feature>
<evidence type="ECO:0000256" key="2">
    <source>
        <dbReference type="ARBA" id="ARBA00006375"/>
    </source>
</evidence>
<evidence type="ECO:0000313" key="12">
    <source>
        <dbReference type="Proteomes" id="UP000734854"/>
    </source>
</evidence>
<comment type="caution">
    <text evidence="11">The sequence shown here is derived from an EMBL/GenBank/DDBJ whole genome shotgun (WGS) entry which is preliminary data.</text>
</comment>
<dbReference type="PANTHER" id="PTHR45683">
    <property type="entry name" value="MITOCHONDRIAL NICOTINAMIDE ADENINE DINUCLEOTIDE TRANSPORTER 1-RELATED-RELATED"/>
    <property type="match status" value="1"/>
</dbReference>
<evidence type="ECO:0000256" key="1">
    <source>
        <dbReference type="ARBA" id="ARBA00004141"/>
    </source>
</evidence>
<dbReference type="InterPro" id="IPR044712">
    <property type="entry name" value="SLC25A32-like"/>
</dbReference>
<evidence type="ECO:0000256" key="6">
    <source>
        <dbReference type="ARBA" id="ARBA00022989"/>
    </source>
</evidence>
<dbReference type="Proteomes" id="UP000734854">
    <property type="component" value="Unassembled WGS sequence"/>
</dbReference>
<evidence type="ECO:0000256" key="8">
    <source>
        <dbReference type="PROSITE-ProRule" id="PRU00282"/>
    </source>
</evidence>
<comment type="similarity">
    <text evidence="2 9">Belongs to the mitochondrial carrier (TC 2.A.29) family.</text>
</comment>
<evidence type="ECO:0000256" key="5">
    <source>
        <dbReference type="ARBA" id="ARBA00022737"/>
    </source>
</evidence>
<reference evidence="11 12" key="1">
    <citation type="submission" date="2020-08" db="EMBL/GenBank/DDBJ databases">
        <title>Plant Genome Project.</title>
        <authorList>
            <person name="Zhang R.-G."/>
        </authorList>
    </citation>
    <scope>NUCLEOTIDE SEQUENCE [LARGE SCALE GENOMIC DNA]</scope>
    <source>
        <tissue evidence="11">Rhizome</tissue>
    </source>
</reference>
<feature type="transmembrane region" description="Helical" evidence="10">
    <location>
        <begin position="112"/>
        <end position="132"/>
    </location>
</feature>
<feature type="transmembrane region" description="Helical" evidence="10">
    <location>
        <begin position="72"/>
        <end position="92"/>
    </location>
</feature>
<dbReference type="InterPro" id="IPR023395">
    <property type="entry name" value="MCP_dom_sf"/>
</dbReference>
<keyword evidence="4 8" id="KW-0812">Transmembrane</keyword>
<proteinExistence type="inferred from homology"/>
<dbReference type="Gene3D" id="1.50.40.10">
    <property type="entry name" value="Mitochondrial carrier domain"/>
    <property type="match status" value="2"/>
</dbReference>
<evidence type="ECO:0000313" key="11">
    <source>
        <dbReference type="EMBL" id="KAG6519214.1"/>
    </source>
</evidence>
<evidence type="ECO:0000256" key="7">
    <source>
        <dbReference type="ARBA" id="ARBA00023136"/>
    </source>
</evidence>
<dbReference type="InterPro" id="IPR018108">
    <property type="entry name" value="MCP_transmembrane"/>
</dbReference>
<keyword evidence="3 9" id="KW-0813">Transport</keyword>
<dbReference type="EMBL" id="JACMSC010000006">
    <property type="protein sequence ID" value="KAG6519214.1"/>
    <property type="molecule type" value="Genomic_DNA"/>
</dbReference>
<dbReference type="GO" id="GO:0016020">
    <property type="term" value="C:membrane"/>
    <property type="evidence" value="ECO:0007669"/>
    <property type="project" value="UniProtKB-SubCell"/>
</dbReference>
<evidence type="ECO:0008006" key="13">
    <source>
        <dbReference type="Google" id="ProtNLM"/>
    </source>
</evidence>
<evidence type="ECO:0000256" key="4">
    <source>
        <dbReference type="ARBA" id="ARBA00022692"/>
    </source>
</evidence>